<comment type="caution">
    <text evidence="3">The sequence shown here is derived from an EMBL/GenBank/DDBJ whole genome shotgun (WGS) entry which is preliminary data.</text>
</comment>
<evidence type="ECO:0000313" key="3">
    <source>
        <dbReference type="EMBL" id="RCH98196.1"/>
    </source>
</evidence>
<evidence type="ECO:0000259" key="2">
    <source>
        <dbReference type="PROSITE" id="PS51126"/>
    </source>
</evidence>
<dbReference type="PROSITE" id="PS50297">
    <property type="entry name" value="ANK_REP_REGION"/>
    <property type="match status" value="2"/>
</dbReference>
<dbReference type="Pfam" id="PF01843">
    <property type="entry name" value="DIL"/>
    <property type="match status" value="1"/>
</dbReference>
<dbReference type="SMART" id="SM01132">
    <property type="entry name" value="DIL"/>
    <property type="match status" value="1"/>
</dbReference>
<dbReference type="Proteomes" id="UP000252139">
    <property type="component" value="Unassembled WGS sequence"/>
</dbReference>
<organism evidence="3 4">
    <name type="scientific">Rhizopus azygosporus</name>
    <name type="common">Rhizopus microsporus var. azygosporus</name>
    <dbReference type="NCBI Taxonomy" id="86630"/>
    <lineage>
        <taxon>Eukaryota</taxon>
        <taxon>Fungi</taxon>
        <taxon>Fungi incertae sedis</taxon>
        <taxon>Mucoromycota</taxon>
        <taxon>Mucoromycotina</taxon>
        <taxon>Mucoromycetes</taxon>
        <taxon>Mucorales</taxon>
        <taxon>Mucorineae</taxon>
        <taxon>Rhizopodaceae</taxon>
        <taxon>Rhizopus</taxon>
    </lineage>
</organism>
<dbReference type="CDD" id="cd15473">
    <property type="entry name" value="Myo5p-like_CBD_DIL_ANK"/>
    <property type="match status" value="1"/>
</dbReference>
<dbReference type="EMBL" id="PJQL01000216">
    <property type="protein sequence ID" value="RCH98196.1"/>
    <property type="molecule type" value="Genomic_DNA"/>
</dbReference>
<gene>
    <name evidence="3" type="ORF">CU097_014419</name>
</gene>
<dbReference type="InterPro" id="IPR002110">
    <property type="entry name" value="Ankyrin_rpt"/>
</dbReference>
<dbReference type="Gene3D" id="1.25.40.20">
    <property type="entry name" value="Ankyrin repeat-containing domain"/>
    <property type="match status" value="1"/>
</dbReference>
<proteinExistence type="predicted"/>
<dbReference type="Pfam" id="PF12796">
    <property type="entry name" value="Ank_2"/>
    <property type="match status" value="1"/>
</dbReference>
<dbReference type="InterPro" id="IPR002710">
    <property type="entry name" value="Dilute_dom"/>
</dbReference>
<accession>A0A367K7R4</accession>
<sequence length="634" mass="73251">MSNQEVDDEKEILLKYLETLSWEEMSKRIADSRHEVSHLLGVSIDNINNNEPEDNSILFNRAVHSGNILKLKEMLSDPEIDPYIINAGDRDGTPPLVYAACFGKAEVAKVLMEAGADINVQDSLGWTALMWAATNHHESIVQLLLNHGASLETKSVKGRTVFDFIGTDDQKMADLLVTDSRDSMSSNASSSFSRTLSSSSSCSSYDFDLCEQDELDCPFQWDKCCPDQMFVFNQDDLQYILDSIIVHFQLPLNSRDDMYIPANIIFLSIRYSFYYSTEPSFEVIIEGVLDRIRMLINPNDPDVHLLAFWIANLTQLLFYLKKDNGLVLATVEQQFQLSELVSELYTTLIRDTEQRIVHILNLALLDHDFIPDMEQVQFADSWQRFFFNNSTKNNRLSIYTFSPQTITQLFSSLLHILQSYQVHHVIIAQLFTQLYHFISCESFNRILSNKKYLCRSKAMQIRMNFSQLEDWASTHRILTQVVPCLNPTTQLLQLLQCLTQLQDLVDFIQVIQELNTLSPSQIKRCVLSYRYEVNEPRIPDEIEKYTMQCVQDKVRQQSSEANSHRTSIYGRSSLSYFTRLPEPLCLEETKEMLNTKIMLPFSLPSLSEMDNEHQALPSLPEEWIYRLDRQQEES</sequence>
<dbReference type="InterPro" id="IPR037986">
    <property type="entry name" value="Myo5p-like_CBD_DIL"/>
</dbReference>
<keyword evidence="4" id="KW-1185">Reference proteome</keyword>
<feature type="repeat" description="ANK" evidence="1">
    <location>
        <begin position="91"/>
        <end position="123"/>
    </location>
</feature>
<dbReference type="InterPro" id="IPR052072">
    <property type="entry name" value="Vascular_dev_regulator"/>
</dbReference>
<dbReference type="PANTHER" id="PTHR16027">
    <property type="entry name" value="DILUTE DOMAIN-CONTAINING PROTEIN YPR089W"/>
    <property type="match status" value="1"/>
</dbReference>
<dbReference type="STRING" id="86630.A0A367K7R4"/>
<dbReference type="PANTHER" id="PTHR16027:SF6">
    <property type="entry name" value="DILUTE DOMAIN-CONTAINING PROTEIN"/>
    <property type="match status" value="1"/>
</dbReference>
<dbReference type="InterPro" id="IPR036770">
    <property type="entry name" value="Ankyrin_rpt-contain_sf"/>
</dbReference>
<feature type="domain" description="Dilute" evidence="2">
    <location>
        <begin position="286"/>
        <end position="552"/>
    </location>
</feature>
<evidence type="ECO:0000256" key="1">
    <source>
        <dbReference type="PROSITE-ProRule" id="PRU00023"/>
    </source>
</evidence>
<dbReference type="PROSITE" id="PS51126">
    <property type="entry name" value="DILUTE"/>
    <property type="match status" value="1"/>
</dbReference>
<keyword evidence="1" id="KW-0040">ANK repeat</keyword>
<protein>
    <recommendedName>
        <fullName evidence="2">Dilute domain-containing protein</fullName>
    </recommendedName>
</protein>
<name>A0A367K7R4_RHIAZ</name>
<dbReference type="SMART" id="SM00248">
    <property type="entry name" value="ANK"/>
    <property type="match status" value="2"/>
</dbReference>
<reference evidence="3 4" key="1">
    <citation type="journal article" date="2018" name="G3 (Bethesda)">
        <title>Phylogenetic and Phylogenomic Definition of Rhizopus Species.</title>
        <authorList>
            <person name="Gryganskyi A.P."/>
            <person name="Golan J."/>
            <person name="Dolatabadi S."/>
            <person name="Mondo S."/>
            <person name="Robb S."/>
            <person name="Idnurm A."/>
            <person name="Muszewska A."/>
            <person name="Steczkiewicz K."/>
            <person name="Masonjones S."/>
            <person name="Liao H.L."/>
            <person name="Gajdeczka M.T."/>
            <person name="Anike F."/>
            <person name="Vuek A."/>
            <person name="Anishchenko I.M."/>
            <person name="Voigt K."/>
            <person name="de Hoog G.S."/>
            <person name="Smith M.E."/>
            <person name="Heitman J."/>
            <person name="Vilgalys R."/>
            <person name="Stajich J.E."/>
        </authorList>
    </citation>
    <scope>NUCLEOTIDE SEQUENCE [LARGE SCALE GENOMIC DNA]</scope>
    <source>
        <strain evidence="3 4">CBS 357.93</strain>
    </source>
</reference>
<feature type="repeat" description="ANK" evidence="1">
    <location>
        <begin position="124"/>
        <end position="156"/>
    </location>
</feature>
<dbReference type="SUPFAM" id="SSF48403">
    <property type="entry name" value="Ankyrin repeat"/>
    <property type="match status" value="1"/>
</dbReference>
<dbReference type="GO" id="GO:0051020">
    <property type="term" value="F:GTPase binding"/>
    <property type="evidence" value="ECO:0007669"/>
    <property type="project" value="TreeGrafter"/>
</dbReference>
<evidence type="ECO:0000313" key="4">
    <source>
        <dbReference type="Proteomes" id="UP000252139"/>
    </source>
</evidence>
<dbReference type="AlphaFoldDB" id="A0A367K7R4"/>
<dbReference type="OrthoDB" id="426293at2759"/>
<dbReference type="PROSITE" id="PS50088">
    <property type="entry name" value="ANK_REPEAT"/>
    <property type="match status" value="2"/>
</dbReference>